<dbReference type="GO" id="GO:0071897">
    <property type="term" value="P:DNA biosynthetic process"/>
    <property type="evidence" value="ECO:0007669"/>
    <property type="project" value="UniProtKB-ARBA"/>
</dbReference>
<protein>
    <submittedName>
        <fullName evidence="3">Uncharacterized protein LOC115879488</fullName>
    </submittedName>
</protein>
<dbReference type="PANTHER" id="PTHR47027">
    <property type="entry name" value="REVERSE TRANSCRIPTASE DOMAIN-CONTAINING PROTEIN"/>
    <property type="match status" value="1"/>
</dbReference>
<reference evidence="3" key="1">
    <citation type="submission" date="2025-08" db="UniProtKB">
        <authorList>
            <consortium name="RefSeq"/>
        </authorList>
    </citation>
    <scope>IDENTIFICATION</scope>
    <source>
        <tissue evidence="3">Gonads</tissue>
    </source>
</reference>
<dbReference type="Pfam" id="PF00078">
    <property type="entry name" value="RVT_1"/>
    <property type="match status" value="1"/>
</dbReference>
<dbReference type="InterPro" id="IPR000477">
    <property type="entry name" value="RT_dom"/>
</dbReference>
<organism evidence="2 3">
    <name type="scientific">Sitophilus oryzae</name>
    <name type="common">Rice weevil</name>
    <name type="synonym">Curculio oryzae</name>
    <dbReference type="NCBI Taxonomy" id="7048"/>
    <lineage>
        <taxon>Eukaryota</taxon>
        <taxon>Metazoa</taxon>
        <taxon>Ecdysozoa</taxon>
        <taxon>Arthropoda</taxon>
        <taxon>Hexapoda</taxon>
        <taxon>Insecta</taxon>
        <taxon>Pterygota</taxon>
        <taxon>Neoptera</taxon>
        <taxon>Endopterygota</taxon>
        <taxon>Coleoptera</taxon>
        <taxon>Polyphaga</taxon>
        <taxon>Cucujiformia</taxon>
        <taxon>Curculionidae</taxon>
        <taxon>Dryophthorinae</taxon>
        <taxon>Sitophilus</taxon>
    </lineage>
</organism>
<dbReference type="KEGG" id="soy:115879488"/>
<dbReference type="PROSITE" id="PS50878">
    <property type="entry name" value="RT_POL"/>
    <property type="match status" value="1"/>
</dbReference>
<feature type="domain" description="Reverse transcriptase" evidence="1">
    <location>
        <begin position="1"/>
        <end position="85"/>
    </location>
</feature>
<dbReference type="SUPFAM" id="SSF56672">
    <property type="entry name" value="DNA/RNA polymerases"/>
    <property type="match status" value="1"/>
</dbReference>
<evidence type="ECO:0000259" key="1">
    <source>
        <dbReference type="PROSITE" id="PS50878"/>
    </source>
</evidence>
<dbReference type="Proteomes" id="UP000504635">
    <property type="component" value="Unplaced"/>
</dbReference>
<name>A0A6J2XNM4_SITOR</name>
<dbReference type="RefSeq" id="XP_030752249.1">
    <property type="nucleotide sequence ID" value="XM_030896389.1"/>
</dbReference>
<dbReference type="Gene3D" id="3.30.70.270">
    <property type="match status" value="1"/>
</dbReference>
<proteinExistence type="predicted"/>
<evidence type="ECO:0000313" key="2">
    <source>
        <dbReference type="Proteomes" id="UP000504635"/>
    </source>
</evidence>
<dbReference type="PANTHER" id="PTHR47027:SF20">
    <property type="entry name" value="REVERSE TRANSCRIPTASE-LIKE PROTEIN WITH RNA-DIRECTED DNA POLYMERASE DOMAIN"/>
    <property type="match status" value="1"/>
</dbReference>
<dbReference type="AlphaFoldDB" id="A0A6J2XNM4"/>
<dbReference type="GeneID" id="115879488"/>
<dbReference type="InterPro" id="IPR043128">
    <property type="entry name" value="Rev_trsase/Diguanyl_cyclase"/>
</dbReference>
<evidence type="ECO:0000313" key="3">
    <source>
        <dbReference type="RefSeq" id="XP_030752249.1"/>
    </source>
</evidence>
<dbReference type="InParanoid" id="A0A6J2XNM4"/>
<dbReference type="OrthoDB" id="6751474at2759"/>
<sequence length="147" mass="16957">MGLRVGDDTLFTLFFADDQIVISEDEEDLSYMIRKLQEEYEAAGLQMNLSKCEYLIVGNEEINDLILDTGTIKGVKSNKYLGIIFNKKRNSENEIQERVNKGRTVTRTLNSLLWNKQIKRSTKKRIYSSLVQSVTLRFGNMGCYKSQ</sequence>
<gene>
    <name evidence="3" type="primary">LOC115879488</name>
</gene>
<accession>A0A6J2XNM4</accession>
<keyword evidence="2" id="KW-1185">Reference proteome</keyword>
<dbReference type="InterPro" id="IPR043502">
    <property type="entry name" value="DNA/RNA_pol_sf"/>
</dbReference>